<reference evidence="5" key="2">
    <citation type="submission" date="2019-11" db="UniProtKB">
        <authorList>
            <consortium name="WormBaseParasite"/>
        </authorList>
    </citation>
    <scope>IDENTIFICATION</scope>
    <source>
        <strain evidence="5">Puerto Rican</strain>
    </source>
</reference>
<dbReference type="AlphaFoldDB" id="A0A5K4F429"/>
<dbReference type="Pfam" id="PF01823">
    <property type="entry name" value="MACPF"/>
    <property type="match status" value="1"/>
</dbReference>
<keyword evidence="2" id="KW-1133">Transmembrane helix</keyword>
<evidence type="ECO:0000256" key="2">
    <source>
        <dbReference type="SAM" id="Phobius"/>
    </source>
</evidence>
<dbReference type="SMART" id="SM00457">
    <property type="entry name" value="MACPF"/>
    <property type="match status" value="1"/>
</dbReference>
<name>A0A5K4F429_SCHMA</name>
<dbReference type="InterPro" id="IPR020864">
    <property type="entry name" value="MACPF"/>
</dbReference>
<dbReference type="WBParaSite" id="Smp_306180.1">
    <property type="protein sequence ID" value="Smp_306180.1"/>
    <property type="gene ID" value="Smp_306180"/>
</dbReference>
<sequence length="864" mass="97693">MTMNTFAAYIEILGLLSVLIITNIYSSVIEKSSSENPSDQTISYSLPKECTLFPNQKYLSVLPGFGWDNLVNRERGPIIDVEKYSLCRRSVDGKFLIPDEITVQPIKNSEIKLSSEVYESISQCRSLVAYSINSAVGGEYSYFRINGDFSSDKETLREKLSQKLGLIIQSEMRHNRYFIQLIPDSKLHPRFKNRLLDIAAYLEHGNVTMETIELFNNGLIGNTLRNSLGIVTNDNFKSLSQGMNAFYLADLVVRDFGTHCINSVYAGGVLAKIDTLDTNSLNTKKEDRWHLGASATISFANLFNVKLGGSANVNDSLIQNYESKITYSQILTYGGPIIYMSNVNLSLWESGLDNQLVAIDRSGQPIYELITDRSLPELSSHMIVRLVATIKSAVERYYKANTVVGCMNPLSVFYDNEANVASPECDLQSKQITNTTLYLGGVYQKCTGPDDLCLGETIPNPLTGDLFCSQGYVSIQLLPQQVRKCYSVCDEKSWFKNPECTTQCAITESYWCSRDPSLSSSSSNILDNSDSGYLFGGLYTDKEVNSLTKQYNCPQYYWPITLGRRMRICLSTDRELGGKYSLPFGGFYSCYSGNPLTALININQTDKIDSNEQHTRIPEWFKIQQERMSFTLPPPPSSSSSPPPPPPPLPQQQQQQQQEHGTMRSMLRNDNLTPFNDQFVQNDFSQLFAALWPKKCPVGYTAHLAAMEDICQVNYCVQANFLKEQVRRQLKRPPFVLPIYTNEEKLPSFSNDPHGRSILTELSFDSHLFKLSDSNNFIESSSNELHDKNGNIIRKINGRWEEPDQFNIENNINHNNQKLQNIHHAFITTLSTLLPIIIVLIIVISILIFYHVRQQNRPTSQSRN</sequence>
<keyword evidence="2" id="KW-0472">Membrane</keyword>
<dbReference type="Proteomes" id="UP000008854">
    <property type="component" value="Unassembled WGS sequence"/>
</dbReference>
<dbReference type="InParanoid" id="A0A5K4F429"/>
<feature type="transmembrane region" description="Helical" evidence="2">
    <location>
        <begin position="825"/>
        <end position="850"/>
    </location>
</feature>
<protein>
    <submittedName>
        <fullName evidence="5">Macrophage-expressed gene 1 protein</fullName>
    </submittedName>
</protein>
<feature type="region of interest" description="Disordered" evidence="1">
    <location>
        <begin position="631"/>
        <end position="662"/>
    </location>
</feature>
<proteinExistence type="predicted"/>
<keyword evidence="4" id="KW-1185">Reference proteome</keyword>
<evidence type="ECO:0000259" key="3">
    <source>
        <dbReference type="PROSITE" id="PS51412"/>
    </source>
</evidence>
<feature type="transmembrane region" description="Helical" evidence="2">
    <location>
        <begin position="7"/>
        <end position="28"/>
    </location>
</feature>
<dbReference type="PROSITE" id="PS51412">
    <property type="entry name" value="MACPF_2"/>
    <property type="match status" value="1"/>
</dbReference>
<reference evidence="4" key="1">
    <citation type="journal article" date="2012" name="PLoS Negl. Trop. Dis.">
        <title>A systematically improved high quality genome and transcriptome of the human blood fluke Schistosoma mansoni.</title>
        <authorList>
            <person name="Protasio A.V."/>
            <person name="Tsai I.J."/>
            <person name="Babbage A."/>
            <person name="Nichol S."/>
            <person name="Hunt M."/>
            <person name="Aslett M.A."/>
            <person name="De Silva N."/>
            <person name="Velarde G.S."/>
            <person name="Anderson T.J."/>
            <person name="Clark R.C."/>
            <person name="Davidson C."/>
            <person name="Dillon G.P."/>
            <person name="Holroyd N.E."/>
            <person name="LoVerde P.T."/>
            <person name="Lloyd C."/>
            <person name="McQuillan J."/>
            <person name="Oliveira G."/>
            <person name="Otto T.D."/>
            <person name="Parker-Manuel S.J."/>
            <person name="Quail M.A."/>
            <person name="Wilson R.A."/>
            <person name="Zerlotini A."/>
            <person name="Dunne D.W."/>
            <person name="Berriman M."/>
        </authorList>
    </citation>
    <scope>NUCLEOTIDE SEQUENCE [LARGE SCALE GENOMIC DNA]</scope>
    <source>
        <strain evidence="4">Puerto Rican</strain>
    </source>
</reference>
<feature type="compositionally biased region" description="Pro residues" evidence="1">
    <location>
        <begin position="632"/>
        <end position="650"/>
    </location>
</feature>
<feature type="domain" description="MACPF" evidence="3">
    <location>
        <begin position="46"/>
        <end position="401"/>
    </location>
</feature>
<accession>A0A5K4F429</accession>
<keyword evidence="2" id="KW-0812">Transmembrane</keyword>
<evidence type="ECO:0000313" key="4">
    <source>
        <dbReference type="Proteomes" id="UP000008854"/>
    </source>
</evidence>
<dbReference type="CDD" id="cd22579">
    <property type="entry name" value="MPEG1_P2"/>
    <property type="match status" value="1"/>
</dbReference>
<evidence type="ECO:0000256" key="1">
    <source>
        <dbReference type="SAM" id="MobiDB-lite"/>
    </source>
</evidence>
<evidence type="ECO:0000313" key="5">
    <source>
        <dbReference type="WBParaSite" id="Smp_306180.1"/>
    </source>
</evidence>
<organism evidence="4 5">
    <name type="scientific">Schistosoma mansoni</name>
    <name type="common">Blood fluke</name>
    <dbReference type="NCBI Taxonomy" id="6183"/>
    <lineage>
        <taxon>Eukaryota</taxon>
        <taxon>Metazoa</taxon>
        <taxon>Spiralia</taxon>
        <taxon>Lophotrochozoa</taxon>
        <taxon>Platyhelminthes</taxon>
        <taxon>Trematoda</taxon>
        <taxon>Digenea</taxon>
        <taxon>Strigeidida</taxon>
        <taxon>Schistosomatoidea</taxon>
        <taxon>Schistosomatidae</taxon>
        <taxon>Schistosoma</taxon>
    </lineage>
</organism>